<gene>
    <name evidence="1" type="ORF">ALO_03671</name>
</gene>
<sequence length="149" mass="17308">MIYVLYVGTECSFDEFKETIQKNWLNSGDLLRESDQELAISCDSFTIKAKKGGQEIVFAKEDYCLELNYQCWFDVYHAHSNWLNDLMRFVGKLLRNLEGDAVLLSNGDKPILMRKENKVIVADEKINHTKKFPFHELGLSYQAGKLEFD</sequence>
<comment type="caution">
    <text evidence="1">The sequence shown here is derived from an EMBL/GenBank/DDBJ whole genome shotgun (WGS) entry which is preliminary data.</text>
</comment>
<evidence type="ECO:0000313" key="1">
    <source>
        <dbReference type="EMBL" id="EGO65273.1"/>
    </source>
</evidence>
<dbReference type="STRING" id="1009370.ALO_03671"/>
<organism evidence="1 2">
    <name type="scientific">Acetonema longum DSM 6540</name>
    <dbReference type="NCBI Taxonomy" id="1009370"/>
    <lineage>
        <taxon>Bacteria</taxon>
        <taxon>Bacillati</taxon>
        <taxon>Bacillota</taxon>
        <taxon>Negativicutes</taxon>
        <taxon>Acetonemataceae</taxon>
        <taxon>Acetonema</taxon>
    </lineage>
</organism>
<dbReference type="eggNOG" id="ENOG50343J6">
    <property type="taxonomic scope" value="Bacteria"/>
</dbReference>
<evidence type="ECO:0000313" key="2">
    <source>
        <dbReference type="Proteomes" id="UP000003240"/>
    </source>
</evidence>
<dbReference type="EMBL" id="AFGF01000023">
    <property type="protein sequence ID" value="EGO65273.1"/>
    <property type="molecule type" value="Genomic_DNA"/>
</dbReference>
<dbReference type="Proteomes" id="UP000003240">
    <property type="component" value="Unassembled WGS sequence"/>
</dbReference>
<dbReference type="AlphaFoldDB" id="F7NFA7"/>
<accession>F7NFA7</accession>
<reference evidence="1 2" key="1">
    <citation type="journal article" date="2011" name="EMBO J.">
        <title>Structural diversity of bacterial flagellar motors.</title>
        <authorList>
            <person name="Chen S."/>
            <person name="Beeby M."/>
            <person name="Murphy G.E."/>
            <person name="Leadbetter J.R."/>
            <person name="Hendrixson D.R."/>
            <person name="Briegel A."/>
            <person name="Li Z."/>
            <person name="Shi J."/>
            <person name="Tocheva E.I."/>
            <person name="Muller A."/>
            <person name="Dobro M.J."/>
            <person name="Jensen G.J."/>
        </authorList>
    </citation>
    <scope>NUCLEOTIDE SEQUENCE [LARGE SCALE GENOMIC DNA]</scope>
    <source>
        <strain evidence="1 2">DSM 6540</strain>
    </source>
</reference>
<proteinExistence type="predicted"/>
<keyword evidence="2" id="KW-1185">Reference proteome</keyword>
<name>F7NFA7_9FIRM</name>
<protein>
    <submittedName>
        <fullName evidence="1">Uncharacterized protein</fullName>
    </submittedName>
</protein>